<reference evidence="1 2" key="1">
    <citation type="journal article" date="2021" name="Elife">
        <title>Chloroplast acquisition without the gene transfer in kleptoplastic sea slugs, Plakobranchus ocellatus.</title>
        <authorList>
            <person name="Maeda T."/>
            <person name="Takahashi S."/>
            <person name="Yoshida T."/>
            <person name="Shimamura S."/>
            <person name="Takaki Y."/>
            <person name="Nagai Y."/>
            <person name="Toyoda A."/>
            <person name="Suzuki Y."/>
            <person name="Arimoto A."/>
            <person name="Ishii H."/>
            <person name="Satoh N."/>
            <person name="Nishiyama T."/>
            <person name="Hasebe M."/>
            <person name="Maruyama T."/>
            <person name="Minagawa J."/>
            <person name="Obokata J."/>
            <person name="Shigenobu S."/>
        </authorList>
    </citation>
    <scope>NUCLEOTIDE SEQUENCE [LARGE SCALE GENOMIC DNA]</scope>
</reference>
<comment type="caution">
    <text evidence="1">The sequence shown here is derived from an EMBL/GenBank/DDBJ whole genome shotgun (WGS) entry which is preliminary data.</text>
</comment>
<protein>
    <submittedName>
        <fullName evidence="1">Uncharacterized protein</fullName>
    </submittedName>
</protein>
<sequence length="137" mass="15812">MSLARPQNPYLVDQMGFKDILDFKGLSKELRILESGRASGSQEDNIDRCSNIKELKVTKQDPDKVFHKMSHIYIEYKIMSLNRLQKIVNDVTLKSLNTGHTNISREKYTDLQALFSGTTPVVRMHEHKVYYISLPPD</sequence>
<evidence type="ECO:0000313" key="1">
    <source>
        <dbReference type="EMBL" id="GFS11536.1"/>
    </source>
</evidence>
<proteinExistence type="predicted"/>
<dbReference type="EMBL" id="BMAT01006380">
    <property type="protein sequence ID" value="GFS11536.1"/>
    <property type="molecule type" value="Genomic_DNA"/>
</dbReference>
<accession>A0AAV4IMZ4</accession>
<gene>
    <name evidence="1" type="ORF">ElyMa_003088900</name>
</gene>
<name>A0AAV4IMZ4_9GAST</name>
<keyword evidence="2" id="KW-1185">Reference proteome</keyword>
<dbReference type="Proteomes" id="UP000762676">
    <property type="component" value="Unassembled WGS sequence"/>
</dbReference>
<organism evidence="1 2">
    <name type="scientific">Elysia marginata</name>
    <dbReference type="NCBI Taxonomy" id="1093978"/>
    <lineage>
        <taxon>Eukaryota</taxon>
        <taxon>Metazoa</taxon>
        <taxon>Spiralia</taxon>
        <taxon>Lophotrochozoa</taxon>
        <taxon>Mollusca</taxon>
        <taxon>Gastropoda</taxon>
        <taxon>Heterobranchia</taxon>
        <taxon>Euthyneura</taxon>
        <taxon>Panpulmonata</taxon>
        <taxon>Sacoglossa</taxon>
        <taxon>Placobranchoidea</taxon>
        <taxon>Plakobranchidae</taxon>
        <taxon>Elysia</taxon>
    </lineage>
</organism>
<evidence type="ECO:0000313" key="2">
    <source>
        <dbReference type="Proteomes" id="UP000762676"/>
    </source>
</evidence>
<dbReference type="AlphaFoldDB" id="A0AAV4IMZ4"/>